<dbReference type="EMBL" id="CP041238">
    <property type="protein sequence ID" value="QLL60553.1"/>
    <property type="molecule type" value="Genomic_DNA"/>
</dbReference>
<dbReference type="Proteomes" id="UP000510721">
    <property type="component" value="Chromosome"/>
</dbReference>
<keyword evidence="3" id="KW-1185">Reference proteome</keyword>
<feature type="compositionally biased region" description="Basic and acidic residues" evidence="1">
    <location>
        <begin position="26"/>
        <end position="44"/>
    </location>
</feature>
<evidence type="ECO:0000256" key="1">
    <source>
        <dbReference type="SAM" id="MobiDB-lite"/>
    </source>
</evidence>
<organism evidence="2 3">
    <name type="scientific">Sinorhizobium mexicanum</name>
    <dbReference type="NCBI Taxonomy" id="375549"/>
    <lineage>
        <taxon>Bacteria</taxon>
        <taxon>Pseudomonadati</taxon>
        <taxon>Pseudomonadota</taxon>
        <taxon>Alphaproteobacteria</taxon>
        <taxon>Hyphomicrobiales</taxon>
        <taxon>Rhizobiaceae</taxon>
        <taxon>Sinorhizobium/Ensifer group</taxon>
        <taxon>Sinorhizobium</taxon>
    </lineage>
</organism>
<feature type="region of interest" description="Disordered" evidence="1">
    <location>
        <begin position="1"/>
        <end position="74"/>
    </location>
</feature>
<dbReference type="RefSeq" id="WP_180940134.1">
    <property type="nucleotide sequence ID" value="NZ_CP041238.1"/>
</dbReference>
<protein>
    <submittedName>
        <fullName evidence="2">Uncharacterized protein</fullName>
    </submittedName>
</protein>
<accession>A0A859QBP6</accession>
<evidence type="ECO:0000313" key="2">
    <source>
        <dbReference type="EMBL" id="QLL60553.1"/>
    </source>
</evidence>
<gene>
    <name evidence="2" type="ORF">FKV68_03395</name>
</gene>
<evidence type="ECO:0000313" key="3">
    <source>
        <dbReference type="Proteomes" id="UP000510721"/>
    </source>
</evidence>
<dbReference type="KEGG" id="emx:FKV68_03395"/>
<name>A0A859QBP6_9HYPH</name>
<feature type="compositionally biased region" description="Basic residues" evidence="1">
    <location>
        <begin position="45"/>
        <end position="54"/>
    </location>
</feature>
<sequence>MTMQDDDDKQQGQQGPKAAKGAGRSVEADAKRLRLARNLRDNLQRRKQQMRARRAGAADEASGLPAAKTDESDD</sequence>
<reference evidence="2 3" key="1">
    <citation type="submission" date="2019-06" db="EMBL/GenBank/DDBJ databases">
        <title>Complete genome sequence of Ensifer mexicanus ITTG R7 isolated from nodules of Acacia angustissima (Mill.) Kuntze.</title>
        <authorList>
            <person name="Rincon-Rosales R."/>
            <person name="Rogel M.A."/>
            <person name="Guerrero G."/>
            <person name="Rincon-Molina C.I."/>
            <person name="Lopez-Lopez A."/>
            <person name="Martinez-Romero E."/>
        </authorList>
    </citation>
    <scope>NUCLEOTIDE SEQUENCE [LARGE SCALE GENOMIC DNA]</scope>
    <source>
        <strain evidence="2 3">ITTG R7</strain>
    </source>
</reference>
<feature type="compositionally biased region" description="Low complexity" evidence="1">
    <location>
        <begin position="11"/>
        <end position="23"/>
    </location>
</feature>
<dbReference type="AlphaFoldDB" id="A0A859QBP6"/>
<proteinExistence type="predicted"/>